<dbReference type="Gramene" id="Aco009058.1.mrna1">
    <property type="protein sequence ID" value="Aco009058.1.mrna1"/>
    <property type="gene ID" value="Aco009058.1.path1"/>
</dbReference>
<dbReference type="GeneID" id="109715324"/>
<feature type="region of interest" description="Disordered" evidence="1">
    <location>
        <begin position="1"/>
        <end position="41"/>
    </location>
</feature>
<evidence type="ECO:0000259" key="3">
    <source>
        <dbReference type="Pfam" id="PF24714"/>
    </source>
</evidence>
<feature type="region of interest" description="Disordered" evidence="1">
    <location>
        <begin position="472"/>
        <end position="516"/>
    </location>
</feature>
<feature type="compositionally biased region" description="Basic and acidic residues" evidence="1">
    <location>
        <begin position="534"/>
        <end position="554"/>
    </location>
</feature>
<feature type="region of interest" description="Disordered" evidence="1">
    <location>
        <begin position="534"/>
        <end position="565"/>
    </location>
</feature>
<dbReference type="Gene3D" id="1.25.10.10">
    <property type="entry name" value="Leucine-rich Repeat Variant"/>
    <property type="match status" value="2"/>
</dbReference>
<dbReference type="OrthoDB" id="298726at2759"/>
<dbReference type="GO" id="GO:0010005">
    <property type="term" value="C:cortical microtubule, transverse to long axis"/>
    <property type="evidence" value="ECO:0007669"/>
    <property type="project" value="TreeGrafter"/>
</dbReference>
<keyword evidence="4" id="KW-1185">Reference proteome</keyword>
<reference evidence="5" key="2">
    <citation type="submission" date="2025-08" db="UniProtKB">
        <authorList>
            <consortium name="RefSeq"/>
        </authorList>
    </citation>
    <scope>IDENTIFICATION</scope>
    <source>
        <tissue evidence="5">Leaf</tissue>
    </source>
</reference>
<reference evidence="4" key="1">
    <citation type="journal article" date="2015" name="Nat. Genet.">
        <title>The pineapple genome and the evolution of CAM photosynthesis.</title>
        <authorList>
            <person name="Ming R."/>
            <person name="VanBuren R."/>
            <person name="Wai C.M."/>
            <person name="Tang H."/>
            <person name="Schatz M.C."/>
            <person name="Bowers J.E."/>
            <person name="Lyons E."/>
            <person name="Wang M.L."/>
            <person name="Chen J."/>
            <person name="Biggers E."/>
            <person name="Zhang J."/>
            <person name="Huang L."/>
            <person name="Zhang L."/>
            <person name="Miao W."/>
            <person name="Zhang J."/>
            <person name="Ye Z."/>
            <person name="Miao C."/>
            <person name="Lin Z."/>
            <person name="Wang H."/>
            <person name="Zhou H."/>
            <person name="Yim W.C."/>
            <person name="Priest H.D."/>
            <person name="Zheng C."/>
            <person name="Woodhouse M."/>
            <person name="Edger P.P."/>
            <person name="Guyot R."/>
            <person name="Guo H.B."/>
            <person name="Guo H."/>
            <person name="Zheng G."/>
            <person name="Singh R."/>
            <person name="Sharma A."/>
            <person name="Min X."/>
            <person name="Zheng Y."/>
            <person name="Lee H."/>
            <person name="Gurtowski J."/>
            <person name="Sedlazeck F.J."/>
            <person name="Harkess A."/>
            <person name="McKain M.R."/>
            <person name="Liao Z."/>
            <person name="Fang J."/>
            <person name="Liu J."/>
            <person name="Zhang X."/>
            <person name="Zhang Q."/>
            <person name="Hu W."/>
            <person name="Qin Y."/>
            <person name="Wang K."/>
            <person name="Chen L.Y."/>
            <person name="Shirley N."/>
            <person name="Lin Y.R."/>
            <person name="Liu L.Y."/>
            <person name="Hernandez A.G."/>
            <person name="Wright C.L."/>
            <person name="Bulone V."/>
            <person name="Tuskan G.A."/>
            <person name="Heath K."/>
            <person name="Zee F."/>
            <person name="Moore P.H."/>
            <person name="Sunkar R."/>
            <person name="Leebens-Mack J.H."/>
            <person name="Mockler T."/>
            <person name="Bennetzen J.L."/>
            <person name="Freeling M."/>
            <person name="Sankoff D."/>
            <person name="Paterson A.H."/>
            <person name="Zhu X."/>
            <person name="Yang X."/>
            <person name="Smith J.A."/>
            <person name="Cushman J.C."/>
            <person name="Paull R.E."/>
            <person name="Yu Q."/>
        </authorList>
    </citation>
    <scope>NUCLEOTIDE SEQUENCE [LARGE SCALE GENOMIC DNA]</scope>
    <source>
        <strain evidence="4">cv. F153</strain>
    </source>
</reference>
<proteinExistence type="predicted"/>
<evidence type="ECO:0000256" key="1">
    <source>
        <dbReference type="SAM" id="MobiDB-lite"/>
    </source>
</evidence>
<gene>
    <name evidence="5" type="primary">LOC109715324</name>
</gene>
<dbReference type="GO" id="GO:0010031">
    <property type="term" value="P:circumnutation"/>
    <property type="evidence" value="ECO:0007669"/>
    <property type="project" value="TreeGrafter"/>
</dbReference>
<feature type="compositionally biased region" description="Polar residues" evidence="1">
    <location>
        <begin position="499"/>
        <end position="508"/>
    </location>
</feature>
<feature type="region of interest" description="Disordered" evidence="1">
    <location>
        <begin position="360"/>
        <end position="424"/>
    </location>
</feature>
<organism evidence="4 5">
    <name type="scientific">Ananas comosus</name>
    <name type="common">Pineapple</name>
    <name type="synonym">Ananas ananas</name>
    <dbReference type="NCBI Taxonomy" id="4615"/>
    <lineage>
        <taxon>Eukaryota</taxon>
        <taxon>Viridiplantae</taxon>
        <taxon>Streptophyta</taxon>
        <taxon>Embryophyta</taxon>
        <taxon>Tracheophyta</taxon>
        <taxon>Spermatophyta</taxon>
        <taxon>Magnoliopsida</taxon>
        <taxon>Liliopsida</taxon>
        <taxon>Poales</taxon>
        <taxon>Bromeliaceae</taxon>
        <taxon>Bromelioideae</taxon>
        <taxon>Ananas</taxon>
    </lineage>
</organism>
<dbReference type="AlphaFoldDB" id="A0A6P5FJN5"/>
<dbReference type="PANTHER" id="PTHR31355">
    <property type="entry name" value="MICROTUBULE-ASSOCIATED PROTEIN TORTIFOLIA1"/>
    <property type="match status" value="1"/>
</dbReference>
<evidence type="ECO:0000259" key="2">
    <source>
        <dbReference type="Pfam" id="PF24713"/>
    </source>
</evidence>
<dbReference type="InterPro" id="IPR057599">
    <property type="entry name" value="TORTIFOLIA1/TORL1-2_C"/>
</dbReference>
<feature type="compositionally biased region" description="Basic and acidic residues" evidence="1">
    <location>
        <begin position="371"/>
        <end position="390"/>
    </location>
</feature>
<feature type="domain" description="TORTIFOLIA1/SINE1-2 N-terminal" evidence="3">
    <location>
        <begin position="47"/>
        <end position="362"/>
    </location>
</feature>
<dbReference type="InterPro" id="IPR033337">
    <property type="entry name" value="TORTIFOLIA1/SINE1-2"/>
</dbReference>
<dbReference type="Proteomes" id="UP000515123">
    <property type="component" value="Linkage group 9"/>
</dbReference>
<dbReference type="InterPro" id="IPR011989">
    <property type="entry name" value="ARM-like"/>
</dbReference>
<dbReference type="InterPro" id="IPR057600">
    <property type="entry name" value="TORTIFOLIA1/SINE1-2_N"/>
</dbReference>
<feature type="domain" description="TORTIFOLIA1/TORL1-2 C-terminal" evidence="2">
    <location>
        <begin position="805"/>
        <end position="937"/>
    </location>
</feature>
<dbReference type="GO" id="GO:0008017">
    <property type="term" value="F:microtubule binding"/>
    <property type="evidence" value="ECO:0007669"/>
    <property type="project" value="InterPro"/>
</dbReference>
<dbReference type="RefSeq" id="XP_020095862.1">
    <property type="nucleotide sequence ID" value="XM_020240273.1"/>
</dbReference>
<feature type="compositionally biased region" description="Polar residues" evidence="1">
    <location>
        <begin position="555"/>
        <end position="565"/>
    </location>
</feature>
<evidence type="ECO:0000313" key="4">
    <source>
        <dbReference type="Proteomes" id="UP000515123"/>
    </source>
</evidence>
<evidence type="ECO:0000313" key="5">
    <source>
        <dbReference type="RefSeq" id="XP_020095862.1"/>
    </source>
</evidence>
<dbReference type="InterPro" id="IPR016024">
    <property type="entry name" value="ARM-type_fold"/>
</dbReference>
<sequence>MATSLYKPSSKLSKSPSSQSQSLPSPSPKPSSSSSSSSSLSTHLAMVELKSKVLAALSKLSDRDTQQIAIDELERIIRTLPSDGVPMLLGSLTHEPPAPPPPPVAVRRESLRLVAALCAAHPDAAAAHLPKIVAHLVRRLKDPASDSSVRDACRDSAGALSAIYLRPLAAAAEGGGGAGAGSSSSSSSSSVVALFVKPLFEAMGEQNKAAQAGAAACLAKVVECANPEAAEASAGAGAGASAGAGAGALFAKLCPRICKMLSAQSFLAKGALLSVVSSLAQVGAISPQNMQQVLQNIRECLESSDWATRKAAADTLCILSSHSSHLVGDGATSIITSLESCRFDKVKPVRDSMAEALQLWKKSTGEDATSEDPKDGKSSESADNEERLDSNRPNASTKKSEFVKDASPASPPTTSDSAPKGKGANISEKAAVLLKKKVPSLTDKELNPEFFQNLETRTNDLAVEVVVPRKYLQTQGGDEPDRDYKVQENQDGSMDRDLNQSQVANNQSSEKRFFNKMQIADDYSRDKWTEQRGFRGRDLKARMGDVDDKNETNQRDSSSGRLNISRSDGQANWLAIQRQLSQLERQQTSLMNMLQDFMGGSHDSMVTLENRVRGLERIVEEMARDLTLSSGRRSNLLMGFESPPGRSSSKYNGFHEYSSSKFGRGGDGRLGFAERFLSPDGIRGRDPSWRSESEAWDSYSYSGSRNGAMSSRRGLGAAIPRTERDGDIISNRRAWDKGQGPFRLGEGPSARSAWQASKDEATLEAIRVAGEDNGNSRVSTRAAIPELDGEALTDDNNLGQERGPLWAMWTRAMDSLHVGDVDSAYAEILSGGDAMLLVKLMEQTGPVIDQLSSDVANEVLHAAGQFLLEESFFDIALTWLQQLTDLVVENGSDLLGIPIEGKREILLSLHEASAVELPEDWEGATPEQIMTQLASSWGINLQKLIN</sequence>
<accession>A0A6P5FJN5</accession>
<dbReference type="SUPFAM" id="SSF48371">
    <property type="entry name" value="ARM repeat"/>
    <property type="match status" value="1"/>
</dbReference>
<dbReference type="Pfam" id="PF24714">
    <property type="entry name" value="TOR1L1_N"/>
    <property type="match status" value="1"/>
</dbReference>
<feature type="compositionally biased region" description="Basic and acidic residues" evidence="1">
    <location>
        <begin position="482"/>
        <end position="498"/>
    </location>
</feature>
<dbReference type="Pfam" id="PF24713">
    <property type="entry name" value="TOR1L1_C"/>
    <property type="match status" value="1"/>
</dbReference>
<protein>
    <submittedName>
        <fullName evidence="5">Microtubule-associated protein TORTIFOLIA1-like</fullName>
    </submittedName>
</protein>
<dbReference type="PANTHER" id="PTHR31355:SF7">
    <property type="entry name" value="MICROTUBULE-ASSOCIATED PROTEIN TORTIFOLIA1"/>
    <property type="match status" value="1"/>
</dbReference>
<feature type="compositionally biased region" description="Low complexity" evidence="1">
    <location>
        <begin position="405"/>
        <end position="418"/>
    </location>
</feature>
<dbReference type="GO" id="GO:0009826">
    <property type="term" value="P:unidimensional cell growth"/>
    <property type="evidence" value="ECO:0007669"/>
    <property type="project" value="TreeGrafter"/>
</dbReference>
<name>A0A6P5FJN5_ANACO</name>